<gene>
    <name evidence="1" type="ordered locus">Mesil_2523</name>
</gene>
<dbReference type="KEGG" id="msv:Mesil_2523"/>
<accession>D7BB01</accession>
<dbReference type="HOGENOM" id="CLU_707370_0_0_0"/>
<evidence type="ECO:0000313" key="2">
    <source>
        <dbReference type="Proteomes" id="UP000001916"/>
    </source>
</evidence>
<organism evidence="1 2">
    <name type="scientific">Allomeiothermus silvanus (strain ATCC 700542 / DSM 9946 / NBRC 106475 / NCIMB 13440 / VI-R2)</name>
    <name type="common">Thermus silvanus</name>
    <dbReference type="NCBI Taxonomy" id="526227"/>
    <lineage>
        <taxon>Bacteria</taxon>
        <taxon>Thermotogati</taxon>
        <taxon>Deinococcota</taxon>
        <taxon>Deinococci</taxon>
        <taxon>Thermales</taxon>
        <taxon>Thermaceae</taxon>
        <taxon>Allomeiothermus</taxon>
    </lineage>
</organism>
<sequence>MVNNNPTQDAFKPSLALDLQGRPIVAWVEQTGGVARVFAKRWEDDRWQPLGNALNREQSQNAAYTALAVNPQGQPVVAWTEKNNDSQGKLTGSGKLYVARWDGQRWKTFGNSPSLSPGTVSDIPRLALDRQGNPYLQWSEMPPDFNGDSVYVSRWNGRKWQVIDRGSLSSDISSSSRSRAIAVNTQNQPILAWSVQLYEAGVGSLGFAVYAGTWNGKNWVPWGGMLSSRKDYYAAGPSIALDAQDRPVVAWHESGGGKGYNVYVKRWNGKSWVPYGQSVNAMSGGASLPVLRLDPKGNPVVGYLENQGSIKVAVRRWNGQGWVPLGGYLGSEKSNVDSFAMVLDKNGNPYVVWAEGSFRSTSGVESGGPRKVYIARWDGTAWVGL</sequence>
<proteinExistence type="predicted"/>
<dbReference type="SUPFAM" id="SSF50939">
    <property type="entry name" value="Sialidases"/>
    <property type="match status" value="1"/>
</dbReference>
<name>D7BB01_ALLS1</name>
<dbReference type="InterPro" id="IPR036278">
    <property type="entry name" value="Sialidase_sf"/>
</dbReference>
<reference evidence="1 2" key="1">
    <citation type="journal article" date="2010" name="Stand. Genomic Sci.">
        <title>Complete genome sequence of Meiothermus silvanus type strain (VI-R2).</title>
        <authorList>
            <person name="Sikorski J."/>
            <person name="Tindall B.J."/>
            <person name="Lowry S."/>
            <person name="Lucas S."/>
            <person name="Nolan M."/>
            <person name="Copeland A."/>
            <person name="Glavina Del Rio T."/>
            <person name="Tice H."/>
            <person name="Cheng J.F."/>
            <person name="Han C."/>
            <person name="Pitluck S."/>
            <person name="Liolios K."/>
            <person name="Ivanova N."/>
            <person name="Mavromatis K."/>
            <person name="Mikhailova N."/>
            <person name="Pati A."/>
            <person name="Goodwin L."/>
            <person name="Chen A."/>
            <person name="Palaniappan K."/>
            <person name="Land M."/>
            <person name="Hauser L."/>
            <person name="Chang Y.J."/>
            <person name="Jeffries C.D."/>
            <person name="Rohde M."/>
            <person name="Goker M."/>
            <person name="Woyke T."/>
            <person name="Bristow J."/>
            <person name="Eisen J.A."/>
            <person name="Markowitz V."/>
            <person name="Hugenholtz P."/>
            <person name="Kyrpides N.C."/>
            <person name="Klenk H.P."/>
            <person name="Lapidus A."/>
        </authorList>
    </citation>
    <scope>NUCLEOTIDE SEQUENCE [LARGE SCALE GENOMIC DNA]</scope>
    <source>
        <strain evidence="2">ATCC 700542 / DSM 9946 / VI-R2</strain>
    </source>
</reference>
<dbReference type="eggNOG" id="ENOG50349QF">
    <property type="taxonomic scope" value="Bacteria"/>
</dbReference>
<dbReference type="AlphaFoldDB" id="D7BB01"/>
<dbReference type="STRING" id="526227.Mesil_2523"/>
<dbReference type="EMBL" id="CP002042">
    <property type="protein sequence ID" value="ADH64375.1"/>
    <property type="molecule type" value="Genomic_DNA"/>
</dbReference>
<evidence type="ECO:0000313" key="1">
    <source>
        <dbReference type="EMBL" id="ADH64375.1"/>
    </source>
</evidence>
<protein>
    <submittedName>
        <fullName evidence="1">Uncharacterized protein</fullName>
    </submittedName>
</protein>
<keyword evidence="2" id="KW-1185">Reference proteome</keyword>
<dbReference type="Proteomes" id="UP000001916">
    <property type="component" value="Chromosome"/>
</dbReference>